<evidence type="ECO:0000313" key="2">
    <source>
        <dbReference type="Proteomes" id="UP000076842"/>
    </source>
</evidence>
<name>A0A165C7C4_9BASI</name>
<feature type="non-terminal residue" evidence="1">
    <location>
        <position position="108"/>
    </location>
</feature>
<keyword evidence="2" id="KW-1185">Reference proteome</keyword>
<evidence type="ECO:0008006" key="3">
    <source>
        <dbReference type="Google" id="ProtNLM"/>
    </source>
</evidence>
<dbReference type="Proteomes" id="UP000076842">
    <property type="component" value="Unassembled WGS sequence"/>
</dbReference>
<accession>A0A165C7C4</accession>
<dbReference type="SUPFAM" id="SSF54160">
    <property type="entry name" value="Chromo domain-like"/>
    <property type="match status" value="1"/>
</dbReference>
<feature type="non-terminal residue" evidence="1">
    <location>
        <position position="1"/>
    </location>
</feature>
<dbReference type="AlphaFoldDB" id="A0A165C7C4"/>
<organism evidence="1 2">
    <name type="scientific">Calocera cornea HHB12733</name>
    <dbReference type="NCBI Taxonomy" id="1353952"/>
    <lineage>
        <taxon>Eukaryota</taxon>
        <taxon>Fungi</taxon>
        <taxon>Dikarya</taxon>
        <taxon>Basidiomycota</taxon>
        <taxon>Agaricomycotina</taxon>
        <taxon>Dacrymycetes</taxon>
        <taxon>Dacrymycetales</taxon>
        <taxon>Dacrymycetaceae</taxon>
        <taxon>Calocera</taxon>
    </lineage>
</organism>
<dbReference type="EMBL" id="KV424184">
    <property type="protein sequence ID" value="KZT50355.1"/>
    <property type="molecule type" value="Genomic_DNA"/>
</dbReference>
<evidence type="ECO:0000313" key="1">
    <source>
        <dbReference type="EMBL" id="KZT50355.1"/>
    </source>
</evidence>
<dbReference type="InParanoid" id="A0A165C7C4"/>
<reference evidence="1 2" key="1">
    <citation type="journal article" date="2016" name="Mol. Biol. Evol.">
        <title>Comparative Genomics of Early-Diverging Mushroom-Forming Fungi Provides Insights into the Origins of Lignocellulose Decay Capabilities.</title>
        <authorList>
            <person name="Nagy L.G."/>
            <person name="Riley R."/>
            <person name="Tritt A."/>
            <person name="Adam C."/>
            <person name="Daum C."/>
            <person name="Floudas D."/>
            <person name="Sun H."/>
            <person name="Yadav J.S."/>
            <person name="Pangilinan J."/>
            <person name="Larsson K.H."/>
            <person name="Matsuura K."/>
            <person name="Barry K."/>
            <person name="Labutti K."/>
            <person name="Kuo R."/>
            <person name="Ohm R.A."/>
            <person name="Bhattacharya S.S."/>
            <person name="Shirouzu T."/>
            <person name="Yoshinaga Y."/>
            <person name="Martin F.M."/>
            <person name="Grigoriev I.V."/>
            <person name="Hibbett D.S."/>
        </authorList>
    </citation>
    <scope>NUCLEOTIDE SEQUENCE [LARGE SCALE GENOMIC DNA]</scope>
    <source>
        <strain evidence="1 2">HHB12733</strain>
    </source>
</reference>
<sequence>SYLLALPQSMRDRRIHPVFHAALLRPFVEDETNAYPNRDPDVVFGDVPNGEQFVELIDLHRWVRNKLQFHFVWSDGDQTWESADKADRLVQLDEYLALQGVHNMDELP</sequence>
<dbReference type="InterPro" id="IPR016197">
    <property type="entry name" value="Chromo-like_dom_sf"/>
</dbReference>
<dbReference type="STRING" id="1353952.A0A165C7C4"/>
<gene>
    <name evidence="1" type="ORF">CALCODRAFT_423439</name>
</gene>
<dbReference type="OrthoDB" id="3158924at2759"/>
<protein>
    <recommendedName>
        <fullName evidence="3">Chromo domain-containing protein</fullName>
    </recommendedName>
</protein>
<proteinExistence type="predicted"/>